<dbReference type="RefSeq" id="WP_162449838.1">
    <property type="nucleotide sequence ID" value="NZ_WLZY01000002.1"/>
</dbReference>
<dbReference type="Gene3D" id="1.20.120.580">
    <property type="entry name" value="bsu32300-like"/>
    <property type="match status" value="1"/>
</dbReference>
<evidence type="ECO:0000256" key="2">
    <source>
        <dbReference type="ARBA" id="ARBA00022722"/>
    </source>
</evidence>
<evidence type="ECO:0000313" key="5">
    <source>
        <dbReference type="EMBL" id="NDL57169.1"/>
    </source>
</evidence>
<dbReference type="PANTHER" id="PTHR33397:SF5">
    <property type="entry name" value="RNASE YUTE-RELATED"/>
    <property type="match status" value="1"/>
</dbReference>
<evidence type="ECO:0000256" key="3">
    <source>
        <dbReference type="ARBA" id="ARBA00022801"/>
    </source>
</evidence>
<gene>
    <name evidence="5" type="ORF">F7O44_08810</name>
</gene>
<name>A0A7K3M1L6_9ACTN</name>
<dbReference type="GO" id="GO:0004540">
    <property type="term" value="F:RNA nuclease activity"/>
    <property type="evidence" value="ECO:0007669"/>
    <property type="project" value="InterPro"/>
</dbReference>
<comment type="caution">
    <text evidence="5">The sequence shown here is derived from an EMBL/GenBank/DDBJ whole genome shotgun (WGS) entry which is preliminary data.</text>
</comment>
<dbReference type="InterPro" id="IPR037038">
    <property type="entry name" value="HepT-like_sf"/>
</dbReference>
<sequence>MSRRSLDADIIRNKLDAIERSLQTLVSIGNIDTERLDHDPIIAAAVERLICRVVDLAVETNTHISASVLARSPGDYRESFDFAHRAGALDSELLKKIKPSVGMRNAIVHEYVKVDYSIVATAVPLAIEVYTDYRRQVAAFTLAHIEDASSPDGAAP</sequence>
<dbReference type="GO" id="GO:0110001">
    <property type="term" value="C:toxin-antitoxin complex"/>
    <property type="evidence" value="ECO:0007669"/>
    <property type="project" value="InterPro"/>
</dbReference>
<dbReference type="PANTHER" id="PTHR33397">
    <property type="entry name" value="UPF0331 PROTEIN YUTE"/>
    <property type="match status" value="1"/>
</dbReference>
<proteinExistence type="inferred from homology"/>
<accession>A0A7K3M1L6</accession>
<evidence type="ECO:0000256" key="1">
    <source>
        <dbReference type="ARBA" id="ARBA00022649"/>
    </source>
</evidence>
<keyword evidence="1" id="KW-1277">Toxin-antitoxin system</keyword>
<keyword evidence="6" id="KW-1185">Reference proteome</keyword>
<evidence type="ECO:0000313" key="6">
    <source>
        <dbReference type="Proteomes" id="UP000460435"/>
    </source>
</evidence>
<keyword evidence="2" id="KW-0540">Nuclease</keyword>
<comment type="similarity">
    <text evidence="4">Belongs to the HepT RNase toxin family.</text>
</comment>
<dbReference type="EMBL" id="WLZY01000002">
    <property type="protein sequence ID" value="NDL57169.1"/>
    <property type="molecule type" value="Genomic_DNA"/>
</dbReference>
<reference evidence="5 6" key="1">
    <citation type="submission" date="2019-11" db="EMBL/GenBank/DDBJ databases">
        <authorList>
            <person name="Li X.-J."/>
            <person name="Feng X.-M."/>
        </authorList>
    </citation>
    <scope>NUCLEOTIDE SEQUENCE [LARGE SCALE GENOMIC DNA]</scope>
    <source>
        <strain evidence="5 6">XMNu-373</strain>
    </source>
</reference>
<dbReference type="InterPro" id="IPR052379">
    <property type="entry name" value="Type_VII_TA_RNase"/>
</dbReference>
<organism evidence="5 6">
    <name type="scientific">Phytoactinopolyspora mesophila</name>
    <dbReference type="NCBI Taxonomy" id="2650750"/>
    <lineage>
        <taxon>Bacteria</taxon>
        <taxon>Bacillati</taxon>
        <taxon>Actinomycetota</taxon>
        <taxon>Actinomycetes</taxon>
        <taxon>Jiangellales</taxon>
        <taxon>Jiangellaceae</taxon>
        <taxon>Phytoactinopolyspora</taxon>
    </lineage>
</organism>
<dbReference type="GO" id="GO:0016787">
    <property type="term" value="F:hydrolase activity"/>
    <property type="evidence" value="ECO:0007669"/>
    <property type="project" value="UniProtKB-KW"/>
</dbReference>
<keyword evidence="3" id="KW-0378">Hydrolase</keyword>
<dbReference type="AlphaFoldDB" id="A0A7K3M1L6"/>
<dbReference type="Proteomes" id="UP000460435">
    <property type="component" value="Unassembled WGS sequence"/>
</dbReference>
<dbReference type="NCBIfam" id="NF047751">
    <property type="entry name" value="HepT_toxin"/>
    <property type="match status" value="1"/>
</dbReference>
<dbReference type="InterPro" id="IPR008201">
    <property type="entry name" value="HepT-like"/>
</dbReference>
<protein>
    <submittedName>
        <fullName evidence="5">DUF86 domain-containing protein</fullName>
    </submittedName>
</protein>
<dbReference type="Pfam" id="PF01934">
    <property type="entry name" value="HepT-like"/>
    <property type="match status" value="1"/>
</dbReference>
<evidence type="ECO:0000256" key="4">
    <source>
        <dbReference type="ARBA" id="ARBA00024207"/>
    </source>
</evidence>